<dbReference type="InterPro" id="IPR003661">
    <property type="entry name" value="HisK_dim/P_dom"/>
</dbReference>
<dbReference type="GO" id="GO:0000155">
    <property type="term" value="F:phosphorelay sensor kinase activity"/>
    <property type="evidence" value="ECO:0007669"/>
    <property type="project" value="InterPro"/>
</dbReference>
<feature type="region of interest" description="Disordered" evidence="7">
    <location>
        <begin position="1"/>
        <end position="53"/>
    </location>
</feature>
<feature type="transmembrane region" description="Helical" evidence="8">
    <location>
        <begin position="357"/>
        <end position="373"/>
    </location>
</feature>
<dbReference type="PANTHER" id="PTHR43047:SF66">
    <property type="entry name" value="HISKA"/>
    <property type="match status" value="1"/>
</dbReference>
<feature type="transmembrane region" description="Helical" evidence="8">
    <location>
        <begin position="307"/>
        <end position="325"/>
    </location>
</feature>
<protein>
    <recommendedName>
        <fullName evidence="2">histidine kinase</fullName>
        <ecNumber evidence="2">2.7.13.3</ecNumber>
    </recommendedName>
</protein>
<keyword evidence="8" id="KW-1133">Transmembrane helix</keyword>
<keyword evidence="12" id="KW-1185">Reference proteome</keyword>
<feature type="compositionally biased region" description="Pro residues" evidence="7">
    <location>
        <begin position="949"/>
        <end position="958"/>
    </location>
</feature>
<dbReference type="InterPro" id="IPR004358">
    <property type="entry name" value="Sig_transdc_His_kin-like_C"/>
</dbReference>
<dbReference type="SUPFAM" id="SSF52172">
    <property type="entry name" value="CheY-like"/>
    <property type="match status" value="1"/>
</dbReference>
<feature type="region of interest" description="Disordered" evidence="7">
    <location>
        <begin position="81"/>
        <end position="153"/>
    </location>
</feature>
<dbReference type="Proteomes" id="UP000054248">
    <property type="component" value="Unassembled WGS sequence"/>
</dbReference>
<evidence type="ECO:0000313" key="12">
    <source>
        <dbReference type="Proteomes" id="UP000054248"/>
    </source>
</evidence>
<gene>
    <name evidence="11" type="ORF">M407DRAFT_24203</name>
</gene>
<dbReference type="PROSITE" id="PS50109">
    <property type="entry name" value="HIS_KIN"/>
    <property type="match status" value="1"/>
</dbReference>
<dbReference type="PRINTS" id="PR00344">
    <property type="entry name" value="BCTRLSENSOR"/>
</dbReference>
<keyword evidence="3 6" id="KW-0597">Phosphoprotein</keyword>
<dbReference type="SUPFAM" id="SSF47384">
    <property type="entry name" value="Homodimeric domain of signal transducing histidine kinase"/>
    <property type="match status" value="1"/>
</dbReference>
<proteinExistence type="predicted"/>
<feature type="compositionally biased region" description="Acidic residues" evidence="7">
    <location>
        <begin position="611"/>
        <end position="628"/>
    </location>
</feature>
<dbReference type="Gene3D" id="1.10.287.130">
    <property type="match status" value="1"/>
</dbReference>
<dbReference type="EMBL" id="KN823023">
    <property type="protein sequence ID" value="KIO26482.1"/>
    <property type="molecule type" value="Genomic_DNA"/>
</dbReference>
<dbReference type="SMART" id="SM00387">
    <property type="entry name" value="HATPase_c"/>
    <property type="match status" value="1"/>
</dbReference>
<feature type="modified residue" description="4-aspartylphosphate" evidence="6">
    <location>
        <position position="1040"/>
    </location>
</feature>
<dbReference type="Gene3D" id="3.40.50.2300">
    <property type="match status" value="1"/>
</dbReference>
<feature type="transmembrane region" description="Helical" evidence="8">
    <location>
        <begin position="271"/>
        <end position="295"/>
    </location>
</feature>
<dbReference type="CDD" id="cd17546">
    <property type="entry name" value="REC_hyHK_CKI1_RcsC-like"/>
    <property type="match status" value="1"/>
</dbReference>
<dbReference type="PANTHER" id="PTHR43047">
    <property type="entry name" value="TWO-COMPONENT HISTIDINE PROTEIN KINASE"/>
    <property type="match status" value="1"/>
</dbReference>
<feature type="compositionally biased region" description="Low complexity" evidence="7">
    <location>
        <begin position="19"/>
        <end position="45"/>
    </location>
</feature>
<organism evidence="11 12">
    <name type="scientific">Tulasnella calospora MUT 4182</name>
    <dbReference type="NCBI Taxonomy" id="1051891"/>
    <lineage>
        <taxon>Eukaryota</taxon>
        <taxon>Fungi</taxon>
        <taxon>Dikarya</taxon>
        <taxon>Basidiomycota</taxon>
        <taxon>Agaricomycotina</taxon>
        <taxon>Agaricomycetes</taxon>
        <taxon>Cantharellales</taxon>
        <taxon>Tulasnellaceae</taxon>
        <taxon>Tulasnella</taxon>
    </lineage>
</organism>
<name>A0A0C3LYG1_9AGAM</name>
<dbReference type="OrthoDB" id="60033at2759"/>
<feature type="compositionally biased region" description="Low complexity" evidence="7">
    <location>
        <begin position="781"/>
        <end position="793"/>
    </location>
</feature>
<feature type="domain" description="Histidine kinase" evidence="9">
    <location>
        <begin position="416"/>
        <end position="740"/>
    </location>
</feature>
<dbReference type="SMART" id="SM00448">
    <property type="entry name" value="REC"/>
    <property type="match status" value="1"/>
</dbReference>
<reference evidence="11 12" key="1">
    <citation type="submission" date="2014-04" db="EMBL/GenBank/DDBJ databases">
        <authorList>
            <consortium name="DOE Joint Genome Institute"/>
            <person name="Kuo A."/>
            <person name="Girlanda M."/>
            <person name="Perotto S."/>
            <person name="Kohler A."/>
            <person name="Nagy L.G."/>
            <person name="Floudas D."/>
            <person name="Copeland A."/>
            <person name="Barry K.W."/>
            <person name="Cichocki N."/>
            <person name="Veneault-Fourrey C."/>
            <person name="LaButti K."/>
            <person name="Lindquist E.A."/>
            <person name="Lipzen A."/>
            <person name="Lundell T."/>
            <person name="Morin E."/>
            <person name="Murat C."/>
            <person name="Sun H."/>
            <person name="Tunlid A."/>
            <person name="Henrissat B."/>
            <person name="Grigoriev I.V."/>
            <person name="Hibbett D.S."/>
            <person name="Martin F."/>
            <person name="Nordberg H.P."/>
            <person name="Cantor M.N."/>
            <person name="Hua S.X."/>
        </authorList>
    </citation>
    <scope>NUCLEOTIDE SEQUENCE [LARGE SCALE GENOMIC DNA]</scope>
    <source>
        <strain evidence="11 12">MUT 4182</strain>
    </source>
</reference>
<dbReference type="EC" id="2.7.13.3" evidence="2"/>
<feature type="region of interest" description="Disordered" evidence="7">
    <location>
        <begin position="908"/>
        <end position="961"/>
    </location>
</feature>
<dbReference type="GO" id="GO:0005886">
    <property type="term" value="C:plasma membrane"/>
    <property type="evidence" value="ECO:0007669"/>
    <property type="project" value="TreeGrafter"/>
</dbReference>
<evidence type="ECO:0000259" key="10">
    <source>
        <dbReference type="PROSITE" id="PS50110"/>
    </source>
</evidence>
<dbReference type="STRING" id="1051891.A0A0C3LYG1"/>
<dbReference type="GO" id="GO:0009927">
    <property type="term" value="F:histidine phosphotransfer kinase activity"/>
    <property type="evidence" value="ECO:0007669"/>
    <property type="project" value="TreeGrafter"/>
</dbReference>
<feature type="domain" description="Response regulatory" evidence="10">
    <location>
        <begin position="961"/>
        <end position="1105"/>
    </location>
</feature>
<dbReference type="InterPro" id="IPR036890">
    <property type="entry name" value="HATPase_C_sf"/>
</dbReference>
<dbReference type="SUPFAM" id="SSF55874">
    <property type="entry name" value="ATPase domain of HSP90 chaperone/DNA topoisomerase II/histidine kinase"/>
    <property type="match status" value="1"/>
</dbReference>
<feature type="region of interest" description="Disordered" evidence="7">
    <location>
        <begin position="773"/>
        <end position="799"/>
    </location>
</feature>
<dbReference type="AlphaFoldDB" id="A0A0C3LYG1"/>
<dbReference type="PROSITE" id="PS50110">
    <property type="entry name" value="RESPONSE_REGULATORY"/>
    <property type="match status" value="1"/>
</dbReference>
<dbReference type="InterPro" id="IPR005467">
    <property type="entry name" value="His_kinase_dom"/>
</dbReference>
<feature type="transmembrane region" description="Helical" evidence="8">
    <location>
        <begin position="207"/>
        <end position="229"/>
    </location>
</feature>
<dbReference type="InterPro" id="IPR011006">
    <property type="entry name" value="CheY-like_superfamily"/>
</dbReference>
<accession>A0A0C3LYG1</accession>
<dbReference type="HOGENOM" id="CLU_006108_0_0_1"/>
<reference evidence="12" key="2">
    <citation type="submission" date="2015-01" db="EMBL/GenBank/DDBJ databases">
        <title>Evolutionary Origins and Diversification of the Mycorrhizal Mutualists.</title>
        <authorList>
            <consortium name="DOE Joint Genome Institute"/>
            <consortium name="Mycorrhizal Genomics Consortium"/>
            <person name="Kohler A."/>
            <person name="Kuo A."/>
            <person name="Nagy L.G."/>
            <person name="Floudas D."/>
            <person name="Copeland A."/>
            <person name="Barry K.W."/>
            <person name="Cichocki N."/>
            <person name="Veneault-Fourrey C."/>
            <person name="LaButti K."/>
            <person name="Lindquist E.A."/>
            <person name="Lipzen A."/>
            <person name="Lundell T."/>
            <person name="Morin E."/>
            <person name="Murat C."/>
            <person name="Riley R."/>
            <person name="Ohm R."/>
            <person name="Sun H."/>
            <person name="Tunlid A."/>
            <person name="Henrissat B."/>
            <person name="Grigoriev I.V."/>
            <person name="Hibbett D.S."/>
            <person name="Martin F."/>
        </authorList>
    </citation>
    <scope>NUCLEOTIDE SEQUENCE [LARGE SCALE GENOMIC DNA]</scope>
    <source>
        <strain evidence="12">MUT 4182</strain>
    </source>
</reference>
<dbReference type="InterPro" id="IPR001789">
    <property type="entry name" value="Sig_transdc_resp-reg_receiver"/>
</dbReference>
<feature type="transmembrane region" description="Helical" evidence="8">
    <location>
        <begin position="331"/>
        <end position="350"/>
    </location>
</feature>
<dbReference type="Pfam" id="PF00512">
    <property type="entry name" value="HisKA"/>
    <property type="match status" value="1"/>
</dbReference>
<evidence type="ECO:0000256" key="8">
    <source>
        <dbReference type="SAM" id="Phobius"/>
    </source>
</evidence>
<dbReference type="Pfam" id="PF00072">
    <property type="entry name" value="Response_reg"/>
    <property type="match status" value="1"/>
</dbReference>
<evidence type="ECO:0000313" key="11">
    <source>
        <dbReference type="EMBL" id="KIO26482.1"/>
    </source>
</evidence>
<keyword evidence="5" id="KW-0418">Kinase</keyword>
<evidence type="ECO:0000256" key="4">
    <source>
        <dbReference type="ARBA" id="ARBA00022679"/>
    </source>
</evidence>
<dbReference type="InterPro" id="IPR003594">
    <property type="entry name" value="HATPase_dom"/>
</dbReference>
<evidence type="ECO:0000256" key="1">
    <source>
        <dbReference type="ARBA" id="ARBA00000085"/>
    </source>
</evidence>
<feature type="transmembrane region" description="Helical" evidence="8">
    <location>
        <begin position="241"/>
        <end position="259"/>
    </location>
</feature>
<evidence type="ECO:0000259" key="9">
    <source>
        <dbReference type="PROSITE" id="PS50109"/>
    </source>
</evidence>
<dbReference type="SMART" id="SM00388">
    <property type="entry name" value="HisKA"/>
    <property type="match status" value="1"/>
</dbReference>
<dbReference type="InterPro" id="IPR036097">
    <property type="entry name" value="HisK_dim/P_sf"/>
</dbReference>
<sequence length="1136" mass="124287">MLPVKRFRRKDLELPPPATAAGANGATAGPSSPNSNSNTNKKTTTFTDEAIGTGVRVHWSRFKKRLGAGSNISESLLEITESNGTSDKKDDQSLPATSNEKDSPNPDDEEVNEIVVDNKFSFEGGPRSITQPSDHGGTPEKSGTSATHGTYATDHDSVHSHRGMMAFFSFLSALRFRIASSLNRFFFTEFFDAAAERQYKKETYYQMKGLSLAGSLVLVLNWVLICILIPRESLIFADKMFYWVLSPCFVVPLPVMIVFDWPKKYPRTYQLFMTLVVWSWCAYVLLLLQLCGFYNKAEMVMDCKSKEFVGVFFYTGAYPAIALFALGQNRLMGAVMAMLNAVLIASVIRVKKTWIRNFLNYLLYTVFLLWIHYTREAAERRLYTMRDRLKVQYRATQKAQVRESRAADSKKRFSSYIFHEVRVPLNTALLAVQNMQATGLFAPDDIEYTALEGSLNMMSKVLNDVLDFNRMDSGRFESVSKPYAFHKVIKGMLVPLRMTAAARGQELITELDSQIDVMARTALYRAKGMSEDKITKLLQDGDDEDGGLIVGDEHRLRQVVTNLASNACKFTPGGGTITVRTKLLLPGFGSGDDGTTAVGDSSSTPVKPRTDDDDDDCPPLGNDDDFEDGDPRVSHDIEAPPLTGARLAALESSVHPRQDQIIIRIEVEDTGVGIRRRDMVDNKLFSPYVQTDLGRFQGGKGTGLGLALSKHIVRLSGGRLGVKSKRGHGSMFWVELAVGVGQKVIANSDFQHMKDGIVAQSFAFNRDTTEAFKLPEGEGVTPSTLQSSTSESVSPREEALCAQQVQQTQQAMGRLMEHSGQIELLSRAMPHRKTDGSAMSSSTQLRFGGSKIDLNVPNQQPATGGTTDGGPPSPTMSKRSSKGVLGASAGLAMTSVATEPETVKAVAVPTRPSMPDPESFDSASTAGPSKNEDPSSETLKPPAGSSAAKPPPPSPFSPPLNVLVVDDDGLTRKLMARMLTRNGCVVETADNGKSAFDMAINAKNPFTWDSASPSTKSDGGMVHTPYLQELEPKYDVIFLDNQMPVMSGVDTVRRLRAMKRKDFVVGVTGNALKEDQEEYLEAGVDAVLTKPVAEADLKKCLFSADERRKQAAAERQRRTSDAPSVSVAELSPPGPS</sequence>
<evidence type="ECO:0000256" key="5">
    <source>
        <dbReference type="ARBA" id="ARBA00022777"/>
    </source>
</evidence>
<evidence type="ECO:0000256" key="2">
    <source>
        <dbReference type="ARBA" id="ARBA00012438"/>
    </source>
</evidence>
<keyword evidence="8" id="KW-0812">Transmembrane</keyword>
<dbReference type="Pfam" id="PF02518">
    <property type="entry name" value="HATPase_c"/>
    <property type="match status" value="1"/>
</dbReference>
<evidence type="ECO:0000256" key="3">
    <source>
        <dbReference type="ARBA" id="ARBA00022553"/>
    </source>
</evidence>
<dbReference type="Gene3D" id="3.30.565.10">
    <property type="entry name" value="Histidine kinase-like ATPase, C-terminal domain"/>
    <property type="match status" value="1"/>
</dbReference>
<feature type="region of interest" description="Disordered" evidence="7">
    <location>
        <begin position="590"/>
        <end position="635"/>
    </location>
</feature>
<feature type="compositionally biased region" description="Basic and acidic residues" evidence="7">
    <location>
        <begin position="1108"/>
        <end position="1120"/>
    </location>
</feature>
<evidence type="ECO:0000256" key="7">
    <source>
        <dbReference type="SAM" id="MobiDB-lite"/>
    </source>
</evidence>
<comment type="catalytic activity">
    <reaction evidence="1">
        <text>ATP + protein L-histidine = ADP + protein N-phospho-L-histidine.</text>
        <dbReference type="EC" id="2.7.13.3"/>
    </reaction>
</comment>
<keyword evidence="8" id="KW-0472">Membrane</keyword>
<keyword evidence="4" id="KW-0808">Transferase</keyword>
<dbReference type="CDD" id="cd00082">
    <property type="entry name" value="HisKA"/>
    <property type="match status" value="1"/>
</dbReference>
<feature type="compositionally biased region" description="Polar residues" evidence="7">
    <location>
        <begin position="141"/>
        <end position="150"/>
    </location>
</feature>
<feature type="region of interest" description="Disordered" evidence="7">
    <location>
        <begin position="1108"/>
        <end position="1136"/>
    </location>
</feature>
<evidence type="ECO:0000256" key="6">
    <source>
        <dbReference type="PROSITE-ProRule" id="PRU00169"/>
    </source>
</evidence>
<feature type="region of interest" description="Disordered" evidence="7">
    <location>
        <begin position="849"/>
        <end position="886"/>
    </location>
</feature>